<dbReference type="PANTHER" id="PTHR39192:SF1">
    <property type="entry name" value="IRON UPTAKE SYSTEM COMPONENT EFEO"/>
    <property type="match status" value="1"/>
</dbReference>
<proteinExistence type="inferred from homology"/>
<dbReference type="Proteomes" id="UP000252023">
    <property type="component" value="Chromosome"/>
</dbReference>
<sequence>MTASAPGRMLPLAVGGAALLVVLGAGAFYAATRTASGPERGNVHKVSVGQNTCEPADFTVPAGPTTFEIHNESDRTIEWEILDGVMVVEERENIAPGFHALVTGRLSPGSYQITCGLLSNPRGTLTVTRSEASDVASAAPPMAAFVGPLSEYRVYLAGQASALVAAVTQLDAAIKAGDQAAARTAWIEARAPYKRIEAVAGRMADLENSIDPLPEYLAKREADPDFTGFHRIEYGLWAEGQGGTEGLAPVSARLLADVTTLKDRLRELKLAPAELAGTAARQAGHLSAGQITAGEDRWSGGDLQDIAAGLDGIAKSAGLMRVLVAEAAPDVATAYDKALVDAQGSVASLTAQPGHGDLDKAARADLAARFAALDQAIAAMNPAIGLN</sequence>
<feature type="domain" description="EfeO-type cupredoxin-like" evidence="5">
    <location>
        <begin position="27"/>
        <end position="127"/>
    </location>
</feature>
<dbReference type="InterPro" id="IPR028096">
    <property type="entry name" value="EfeO_Cupredoxin"/>
</dbReference>
<dbReference type="Gene3D" id="1.20.1420.20">
    <property type="entry name" value="M75 peptidase, HXXE motif"/>
    <property type="match status" value="1"/>
</dbReference>
<dbReference type="GO" id="GO:0042597">
    <property type="term" value="C:periplasmic space"/>
    <property type="evidence" value="ECO:0007669"/>
    <property type="project" value="UniProtKB-SubCell"/>
</dbReference>
<dbReference type="InterPro" id="IPR050894">
    <property type="entry name" value="EfeM/EfeO_iron_uptake"/>
</dbReference>
<dbReference type="InterPro" id="IPR053377">
    <property type="entry name" value="Iron_uptake_EfeM/EfeO"/>
</dbReference>
<evidence type="ECO:0000313" key="6">
    <source>
        <dbReference type="EMBL" id="AXC50673.1"/>
    </source>
</evidence>
<protein>
    <submittedName>
        <fullName evidence="6">Multidrug DMT transporter permease</fullName>
    </submittedName>
</protein>
<organism evidence="6 7">
    <name type="scientific">Paracoccus suum</name>
    <dbReference type="NCBI Taxonomy" id="2259340"/>
    <lineage>
        <taxon>Bacteria</taxon>
        <taxon>Pseudomonadati</taxon>
        <taxon>Pseudomonadota</taxon>
        <taxon>Alphaproteobacteria</taxon>
        <taxon>Rhodobacterales</taxon>
        <taxon>Paracoccaceae</taxon>
        <taxon>Paracoccus</taxon>
    </lineage>
</organism>
<gene>
    <name evidence="6" type="ORF">DRW48_14165</name>
</gene>
<dbReference type="InterPro" id="IPR038352">
    <property type="entry name" value="Imelysin_sf"/>
</dbReference>
<feature type="domain" description="Imelysin-like" evidence="4">
    <location>
        <begin position="149"/>
        <end position="378"/>
    </location>
</feature>
<dbReference type="Pfam" id="PF13473">
    <property type="entry name" value="Cupredoxin_1"/>
    <property type="match status" value="1"/>
</dbReference>
<dbReference type="AlphaFoldDB" id="A0A344PMR8"/>
<evidence type="ECO:0000256" key="3">
    <source>
        <dbReference type="ARBA" id="ARBA00022729"/>
    </source>
</evidence>
<dbReference type="EMBL" id="CP030918">
    <property type="protein sequence ID" value="AXC50673.1"/>
    <property type="molecule type" value="Genomic_DNA"/>
</dbReference>
<accession>A0A344PMR8</accession>
<dbReference type="KEGG" id="pars:DRW48_14165"/>
<reference evidence="7" key="1">
    <citation type="submission" date="2018-07" db="EMBL/GenBank/DDBJ databases">
        <title>Genome sequencing of Paracoccus sp. SC2-6.</title>
        <authorList>
            <person name="Heo J."/>
            <person name="Kim S.-J."/>
            <person name="Kwon S.-W."/>
        </authorList>
    </citation>
    <scope>NUCLEOTIDE SEQUENCE [LARGE SCALE GENOMIC DNA]</scope>
    <source>
        <strain evidence="7">SC2-6</strain>
    </source>
</reference>
<evidence type="ECO:0000259" key="5">
    <source>
        <dbReference type="Pfam" id="PF13473"/>
    </source>
</evidence>
<evidence type="ECO:0000256" key="2">
    <source>
        <dbReference type="ARBA" id="ARBA00005989"/>
    </source>
</evidence>
<name>A0A344PMR8_9RHOB</name>
<evidence type="ECO:0000256" key="1">
    <source>
        <dbReference type="ARBA" id="ARBA00004418"/>
    </source>
</evidence>
<keyword evidence="3" id="KW-0732">Signal</keyword>
<evidence type="ECO:0000313" key="7">
    <source>
        <dbReference type="Proteomes" id="UP000252023"/>
    </source>
</evidence>
<evidence type="ECO:0000259" key="4">
    <source>
        <dbReference type="Pfam" id="PF09375"/>
    </source>
</evidence>
<dbReference type="CDD" id="cd14656">
    <property type="entry name" value="Imelysin-like_EfeO"/>
    <property type="match status" value="1"/>
</dbReference>
<dbReference type="PANTHER" id="PTHR39192">
    <property type="entry name" value="IRON UPTAKE SYSTEM COMPONENT EFEO"/>
    <property type="match status" value="1"/>
</dbReference>
<dbReference type="Gene3D" id="2.60.40.420">
    <property type="entry name" value="Cupredoxins - blue copper proteins"/>
    <property type="match status" value="1"/>
</dbReference>
<dbReference type="Pfam" id="PF09375">
    <property type="entry name" value="Peptidase_M75"/>
    <property type="match status" value="1"/>
</dbReference>
<dbReference type="InterPro" id="IPR034981">
    <property type="entry name" value="Imelysin-like_EfeO/Algp7"/>
</dbReference>
<dbReference type="RefSeq" id="WP_114076990.1">
    <property type="nucleotide sequence ID" value="NZ_CP030918.1"/>
</dbReference>
<keyword evidence="7" id="KW-1185">Reference proteome</keyword>
<dbReference type="NCBIfam" id="NF041757">
    <property type="entry name" value="EfeO"/>
    <property type="match status" value="1"/>
</dbReference>
<dbReference type="OrthoDB" id="7348379at2"/>
<dbReference type="InterPro" id="IPR008972">
    <property type="entry name" value="Cupredoxin"/>
</dbReference>
<dbReference type="InterPro" id="IPR018976">
    <property type="entry name" value="Imelysin-like"/>
</dbReference>
<comment type="subcellular location">
    <subcellularLocation>
        <location evidence="1">Periplasm</location>
    </subcellularLocation>
</comment>
<comment type="similarity">
    <text evidence="2">Belongs to the EfeM/EfeO family.</text>
</comment>